<evidence type="ECO:0000259" key="3">
    <source>
        <dbReference type="Pfam" id="PF13408"/>
    </source>
</evidence>
<protein>
    <recommendedName>
        <fullName evidence="3">Recombinase zinc beta ribbon domain-containing protein</fullName>
    </recommendedName>
</protein>
<evidence type="ECO:0000313" key="5">
    <source>
        <dbReference type="Proteomes" id="UP001156836"/>
    </source>
</evidence>
<dbReference type="Pfam" id="PF13408">
    <property type="entry name" value="Zn_ribbon_recom"/>
    <property type="match status" value="1"/>
</dbReference>
<organism evidence="4 5">
    <name type="scientific">Chitiniphilus shinanonensis</name>
    <dbReference type="NCBI Taxonomy" id="553088"/>
    <lineage>
        <taxon>Bacteria</taxon>
        <taxon>Pseudomonadati</taxon>
        <taxon>Pseudomonadota</taxon>
        <taxon>Betaproteobacteria</taxon>
        <taxon>Neisseriales</taxon>
        <taxon>Chitinibacteraceae</taxon>
        <taxon>Chitiniphilus</taxon>
    </lineage>
</organism>
<reference evidence="5" key="1">
    <citation type="journal article" date="2019" name="Int. J. Syst. Evol. Microbiol.">
        <title>The Global Catalogue of Microorganisms (GCM) 10K type strain sequencing project: providing services to taxonomists for standard genome sequencing and annotation.</title>
        <authorList>
            <consortium name="The Broad Institute Genomics Platform"/>
            <consortium name="The Broad Institute Genome Sequencing Center for Infectious Disease"/>
            <person name="Wu L."/>
            <person name="Ma J."/>
        </authorList>
    </citation>
    <scope>NUCLEOTIDE SEQUENCE [LARGE SCALE GENOMIC DNA]</scope>
    <source>
        <strain evidence="5">NBRC 104970</strain>
    </source>
</reference>
<dbReference type="PANTHER" id="PTHR30461">
    <property type="entry name" value="DNA-INVERTASE FROM LAMBDOID PROPHAGE"/>
    <property type="match status" value="1"/>
</dbReference>
<keyword evidence="5" id="KW-1185">Reference proteome</keyword>
<dbReference type="RefSeq" id="WP_083930590.1">
    <property type="nucleotide sequence ID" value="NZ_BSOZ01000077.1"/>
</dbReference>
<keyword evidence="2" id="KW-0233">DNA recombination</keyword>
<evidence type="ECO:0000313" key="4">
    <source>
        <dbReference type="EMBL" id="GLS05939.1"/>
    </source>
</evidence>
<name>A0ABQ6BW80_9NEIS</name>
<proteinExistence type="predicted"/>
<evidence type="ECO:0000256" key="2">
    <source>
        <dbReference type="ARBA" id="ARBA00023172"/>
    </source>
</evidence>
<keyword evidence="1" id="KW-0238">DNA-binding</keyword>
<dbReference type="InterPro" id="IPR050639">
    <property type="entry name" value="SSR_resolvase"/>
</dbReference>
<accession>A0ABQ6BW80</accession>
<gene>
    <name evidence="4" type="ORF">GCM10007860_31030</name>
</gene>
<dbReference type="Proteomes" id="UP001156836">
    <property type="component" value="Unassembled WGS sequence"/>
</dbReference>
<evidence type="ECO:0000256" key="1">
    <source>
        <dbReference type="ARBA" id="ARBA00023125"/>
    </source>
</evidence>
<feature type="domain" description="Recombinase zinc beta ribbon" evidence="3">
    <location>
        <begin position="48"/>
        <end position="106"/>
    </location>
</feature>
<dbReference type="InterPro" id="IPR025827">
    <property type="entry name" value="Zn_ribbon_recom_dom"/>
</dbReference>
<comment type="caution">
    <text evidence="4">The sequence shown here is derived from an EMBL/GenBank/DDBJ whole genome shotgun (WGS) entry which is preliminary data.</text>
</comment>
<sequence length="180" mass="20389">MNNDNDDTFVTIVVPVIIEVERFQRVALRRTARAPRNTPPLHVTPKTLLTGLCHCGYCKSAMCITTGKSGRYRYLKCNKRISVSGSSCPSRNVPYERFEKAILMAITERVLTDKRIRAILADCRNHADKLSAQQETERHQVAEAKSQVERKLNSLYKLVEDEKVKIDSSLGVRIQAGRTN</sequence>
<dbReference type="EMBL" id="BSOZ01000077">
    <property type="protein sequence ID" value="GLS05939.1"/>
    <property type="molecule type" value="Genomic_DNA"/>
</dbReference>
<dbReference type="PANTHER" id="PTHR30461:SF2">
    <property type="entry name" value="SERINE RECOMBINASE PINE-RELATED"/>
    <property type="match status" value="1"/>
</dbReference>